<gene>
    <name evidence="2" type="ORF">SORBI_3002G350100</name>
</gene>
<dbReference type="InterPro" id="IPR029071">
    <property type="entry name" value="Ubiquitin-like_domsf"/>
</dbReference>
<dbReference type="SUPFAM" id="SSF54236">
    <property type="entry name" value="Ubiquitin-like"/>
    <property type="match status" value="2"/>
</dbReference>
<dbReference type="GO" id="GO:0005634">
    <property type="term" value="C:nucleus"/>
    <property type="evidence" value="ECO:0000318"/>
    <property type="project" value="GO_Central"/>
</dbReference>
<dbReference type="SMART" id="SM00213">
    <property type="entry name" value="UBQ"/>
    <property type="match status" value="2"/>
</dbReference>
<proteinExistence type="predicted"/>
<sequence>MMPSWLKAEEPVARPFRFAGGERGLVVAAMAPAVAANPIVKPATLVTLKVQDTQRRVVSRTMRRTDKLQVLMDCYYDVVCSAGAGARAAGRFVFDGKRLKGEQTPKDLGMKSGDQIDFFGDLGATTDGGDAEEEEVVDRKPVIKQVMDVTVKVQDTAGRTVKFTDVRTTQKLQVLMNAYYARVPDVTKGTAKFLYDGRQLKGEQTPAEIKMEGEDEILIDFFIDMMGGGGGWAAAAAAAAGQPPVPA</sequence>
<dbReference type="eggNOG" id="KOG1769">
    <property type="taxonomic scope" value="Eukaryota"/>
</dbReference>
<keyword evidence="3" id="KW-1185">Reference proteome</keyword>
<dbReference type="InterPro" id="IPR000626">
    <property type="entry name" value="Ubiquitin-like_dom"/>
</dbReference>
<reference evidence="2 3" key="1">
    <citation type="journal article" date="2009" name="Nature">
        <title>The Sorghum bicolor genome and the diversification of grasses.</title>
        <authorList>
            <person name="Paterson A.H."/>
            <person name="Bowers J.E."/>
            <person name="Bruggmann R."/>
            <person name="Dubchak I."/>
            <person name="Grimwood J."/>
            <person name="Gundlach H."/>
            <person name="Haberer G."/>
            <person name="Hellsten U."/>
            <person name="Mitros T."/>
            <person name="Poliakov A."/>
            <person name="Schmutz J."/>
            <person name="Spannagl M."/>
            <person name="Tang H."/>
            <person name="Wang X."/>
            <person name="Wicker T."/>
            <person name="Bharti A.K."/>
            <person name="Chapman J."/>
            <person name="Feltus F.A."/>
            <person name="Gowik U."/>
            <person name="Grigoriev I.V."/>
            <person name="Lyons E."/>
            <person name="Maher C.A."/>
            <person name="Martis M."/>
            <person name="Narechania A."/>
            <person name="Otillar R.P."/>
            <person name="Penning B.W."/>
            <person name="Salamov A.A."/>
            <person name="Wang Y."/>
            <person name="Zhang L."/>
            <person name="Carpita N.C."/>
            <person name="Freeling M."/>
            <person name="Gingle A.R."/>
            <person name="Hash C.T."/>
            <person name="Keller B."/>
            <person name="Klein P."/>
            <person name="Kresovich S."/>
            <person name="McCann M.C."/>
            <person name="Ming R."/>
            <person name="Peterson D.G."/>
            <person name="Mehboob-ur-Rahman"/>
            <person name="Ware D."/>
            <person name="Westhoff P."/>
            <person name="Mayer K.F."/>
            <person name="Messing J."/>
            <person name="Rokhsar D.S."/>
        </authorList>
    </citation>
    <scope>NUCLEOTIDE SEQUENCE [LARGE SCALE GENOMIC DNA]</scope>
    <source>
        <strain evidence="3">cv. BTx623</strain>
    </source>
</reference>
<dbReference type="OMA" id="GDQIDFF"/>
<dbReference type="GO" id="GO:0031386">
    <property type="term" value="F:protein tag activity"/>
    <property type="evidence" value="ECO:0000318"/>
    <property type="project" value="GO_Central"/>
</dbReference>
<feature type="domain" description="Ubiquitin-like" evidence="1">
    <location>
        <begin position="147"/>
        <end position="219"/>
    </location>
</feature>
<dbReference type="AlphaFoldDB" id="A0A1W0W6X3"/>
<dbReference type="InParanoid" id="A0A1W0W6X3"/>
<protein>
    <recommendedName>
        <fullName evidence="1">Ubiquitin-like domain-containing protein</fullName>
    </recommendedName>
</protein>
<dbReference type="PROSITE" id="PS50053">
    <property type="entry name" value="UBIQUITIN_2"/>
    <property type="match status" value="2"/>
</dbReference>
<dbReference type="Gene3D" id="3.10.20.90">
    <property type="entry name" value="Phosphatidylinositol 3-kinase Catalytic Subunit, Chain A, domain 1"/>
    <property type="match status" value="2"/>
</dbReference>
<dbReference type="Proteomes" id="UP000000768">
    <property type="component" value="Chromosome 2"/>
</dbReference>
<dbReference type="Pfam" id="PF11976">
    <property type="entry name" value="Rad60-SLD"/>
    <property type="match status" value="2"/>
</dbReference>
<dbReference type="GO" id="GO:0016925">
    <property type="term" value="P:protein sumoylation"/>
    <property type="evidence" value="ECO:0000318"/>
    <property type="project" value="GO_Central"/>
</dbReference>
<dbReference type="PANTHER" id="PTHR10562">
    <property type="entry name" value="SMALL UBIQUITIN-RELATED MODIFIER"/>
    <property type="match status" value="1"/>
</dbReference>
<organism evidence="2 3">
    <name type="scientific">Sorghum bicolor</name>
    <name type="common">Sorghum</name>
    <name type="synonym">Sorghum vulgare</name>
    <dbReference type="NCBI Taxonomy" id="4558"/>
    <lineage>
        <taxon>Eukaryota</taxon>
        <taxon>Viridiplantae</taxon>
        <taxon>Streptophyta</taxon>
        <taxon>Embryophyta</taxon>
        <taxon>Tracheophyta</taxon>
        <taxon>Spermatophyta</taxon>
        <taxon>Magnoliopsida</taxon>
        <taxon>Liliopsida</taxon>
        <taxon>Poales</taxon>
        <taxon>Poaceae</taxon>
        <taxon>PACMAD clade</taxon>
        <taxon>Panicoideae</taxon>
        <taxon>Andropogonodae</taxon>
        <taxon>Andropogoneae</taxon>
        <taxon>Sorghinae</taxon>
        <taxon>Sorghum</taxon>
    </lineage>
</organism>
<dbReference type="CDD" id="cd01763">
    <property type="entry name" value="Ubl_SUMO_like"/>
    <property type="match status" value="1"/>
</dbReference>
<name>A0A1W0W6X3_SORBI</name>
<dbReference type="Gramene" id="OQU90147">
    <property type="protein sequence ID" value="OQU90147"/>
    <property type="gene ID" value="SORBI_3002G350100"/>
</dbReference>
<accession>A0A1W0W6X3</accession>
<dbReference type="InterPro" id="IPR022617">
    <property type="entry name" value="Rad60/SUMO-like_dom"/>
</dbReference>
<evidence type="ECO:0000313" key="2">
    <source>
        <dbReference type="EMBL" id="OQU90147.1"/>
    </source>
</evidence>
<evidence type="ECO:0000313" key="3">
    <source>
        <dbReference type="Proteomes" id="UP000000768"/>
    </source>
</evidence>
<evidence type="ECO:0000259" key="1">
    <source>
        <dbReference type="PROSITE" id="PS50053"/>
    </source>
</evidence>
<dbReference type="STRING" id="4558.A0A1W0W6X3"/>
<reference evidence="3" key="2">
    <citation type="journal article" date="2018" name="Plant J.">
        <title>The Sorghum bicolor reference genome: improved assembly, gene annotations, a transcriptome atlas, and signatures of genome organization.</title>
        <authorList>
            <person name="McCormick R.F."/>
            <person name="Truong S.K."/>
            <person name="Sreedasyam A."/>
            <person name="Jenkins J."/>
            <person name="Shu S."/>
            <person name="Sims D."/>
            <person name="Kennedy M."/>
            <person name="Amirebrahimi M."/>
            <person name="Weers B.D."/>
            <person name="McKinley B."/>
            <person name="Mattison A."/>
            <person name="Morishige D.T."/>
            <person name="Grimwood J."/>
            <person name="Schmutz J."/>
            <person name="Mullet J.E."/>
        </authorList>
    </citation>
    <scope>NUCLEOTIDE SEQUENCE [LARGE SCALE GENOMIC DNA]</scope>
    <source>
        <strain evidence="3">cv. BTx623</strain>
    </source>
</reference>
<dbReference type="GO" id="GO:0044389">
    <property type="term" value="F:ubiquitin-like protein ligase binding"/>
    <property type="evidence" value="ECO:0000318"/>
    <property type="project" value="GO_Central"/>
</dbReference>
<feature type="domain" description="Ubiquitin-like" evidence="1">
    <location>
        <begin position="91"/>
        <end position="116"/>
    </location>
</feature>
<dbReference type="EMBL" id="CM000761">
    <property type="protein sequence ID" value="OQU90147.1"/>
    <property type="molecule type" value="Genomic_DNA"/>
</dbReference>